<feature type="region of interest" description="Disordered" evidence="10">
    <location>
        <begin position="918"/>
        <end position="946"/>
    </location>
</feature>
<accession>A0ABT2CBP4</accession>
<dbReference type="InterPro" id="IPR003661">
    <property type="entry name" value="HisK_dim/P_dom"/>
</dbReference>
<evidence type="ECO:0000256" key="8">
    <source>
        <dbReference type="PROSITE-ProRule" id="PRU00169"/>
    </source>
</evidence>
<evidence type="ECO:0000313" key="13">
    <source>
        <dbReference type="EMBL" id="MCS0634827.1"/>
    </source>
</evidence>
<feature type="compositionally biased region" description="Low complexity" evidence="10">
    <location>
        <begin position="547"/>
        <end position="582"/>
    </location>
</feature>
<feature type="compositionally biased region" description="Low complexity" evidence="10">
    <location>
        <begin position="790"/>
        <end position="799"/>
    </location>
</feature>
<name>A0ABT2CBP4_9ACTN</name>
<evidence type="ECO:0000256" key="5">
    <source>
        <dbReference type="ARBA" id="ARBA00022679"/>
    </source>
</evidence>
<dbReference type="PRINTS" id="PR00344">
    <property type="entry name" value="BCTRLSENSOR"/>
</dbReference>
<dbReference type="PROSITE" id="PS50109">
    <property type="entry name" value="HIS_KIN"/>
    <property type="match status" value="1"/>
</dbReference>
<dbReference type="InterPro" id="IPR036097">
    <property type="entry name" value="HisK_dim/P_sf"/>
</dbReference>
<sequence length="946" mass="94798">MTAPGRQVIVVPFALTGERDVFTLRRHGQSAARTLGLPGPETVRLATVLSEVGRNLLGAAGLVAEVALTPGRPELLTVTLQWEPPAEPAPEVLAAAGRLLHTCAYTSGPPRALVLQQPLPPAGEELDVRAADVRGRMTGPPAISMSEELRDQNSDLLAALQQARAHQEELQRLNAELEETNQGVVALYSELSRELEATNTGVVALYAELEDKTKQLSLASEAKTRFWANVSHELRSPVNAVIGLARLMLAPEADPLTEEQRRQVSLIAASGSTLASLVEELLDVAKAESGRLEPDCNEVDLRTVLLQLRGTLQSTARPGVRFAVPDRDFPHPLVTDEVMLTRVLRNVLSNGLKFTRTGEVSLEVAHTVRDGRPWYTFTARDTGIGIPEDQQERVFEEFYQVRGPHQRAVAGTGLGLPYARRLTELLGGRLRLSSEPGAGTEVVIELPAEPGTGGDAPVVADAEPPSAPGGGTPDAAPGERSPGAPGVSGGEAQAPGAPGGQTPAGPGADTPRAPGGEAPVVAGGRTPGASGDDAPGAVGGRNSAVSGGEAQAPGAPGGQTPAGPGADTPGAPGGEAPVVAGGRTPGASGDDAPGAVGGRNSAVSGGEAQGPGASGGQTPAGPGADTPGAPGGEAPVVAGGRTPAISAEEARAPGAPGTDTPAGPGTDTPAGPGREIPGAAAEGSPGLFGADLAARRAEAGQAPAAPGGNTRAVSGERSAAVPGGETLAVPGGETSGGDGGASDAPGTGAPVAPADDTPAAPGAGSTTASGGEASEIARAAAPAGAPPVVAPGGAPVGSGQEPPLHRLVTVDDEPASLAVARPALARLAREVTEVADSSRALGVVRDRRPDAVLLDLFMPGTDGYQLLAELAADPELAAVPVVVVTSADLADIDTGRLGHARAVLGKSQISADRLARALGVPRPGDQAAPSAPRPPSTERPRKDERQ</sequence>
<dbReference type="RefSeq" id="WP_258785462.1">
    <property type="nucleotide sequence ID" value="NZ_JANUGQ010000002.1"/>
</dbReference>
<dbReference type="EMBL" id="JANUGQ010000002">
    <property type="protein sequence ID" value="MCS0634827.1"/>
    <property type="molecule type" value="Genomic_DNA"/>
</dbReference>
<feature type="compositionally biased region" description="Low complexity" evidence="10">
    <location>
        <begin position="699"/>
        <end position="708"/>
    </location>
</feature>
<dbReference type="InterPro" id="IPR003594">
    <property type="entry name" value="HATPase_dom"/>
</dbReference>
<evidence type="ECO:0000256" key="6">
    <source>
        <dbReference type="ARBA" id="ARBA00022777"/>
    </source>
</evidence>
<evidence type="ECO:0000256" key="10">
    <source>
        <dbReference type="SAM" id="MobiDB-lite"/>
    </source>
</evidence>
<dbReference type="SMART" id="SM00448">
    <property type="entry name" value="REC"/>
    <property type="match status" value="1"/>
</dbReference>
<feature type="modified residue" description="4-aspartylphosphate" evidence="8">
    <location>
        <position position="855"/>
    </location>
</feature>
<dbReference type="InterPro" id="IPR004358">
    <property type="entry name" value="Sig_transdc_His_kin-like_C"/>
</dbReference>
<proteinExistence type="predicted"/>
<evidence type="ECO:0000256" key="4">
    <source>
        <dbReference type="ARBA" id="ARBA00022553"/>
    </source>
</evidence>
<keyword evidence="4 8" id="KW-0597">Phosphoprotein</keyword>
<dbReference type="PROSITE" id="PS50110">
    <property type="entry name" value="RESPONSE_REGULATORY"/>
    <property type="match status" value="1"/>
</dbReference>
<dbReference type="Proteomes" id="UP001431313">
    <property type="component" value="Unassembled WGS sequence"/>
</dbReference>
<comment type="caution">
    <text evidence="13">The sequence shown here is derived from an EMBL/GenBank/DDBJ whole genome shotgun (WGS) entry which is preliminary data.</text>
</comment>
<organism evidence="13 14">
    <name type="scientific">Streptomyces pyxinae</name>
    <dbReference type="NCBI Taxonomy" id="2970734"/>
    <lineage>
        <taxon>Bacteria</taxon>
        <taxon>Bacillati</taxon>
        <taxon>Actinomycetota</taxon>
        <taxon>Actinomycetes</taxon>
        <taxon>Kitasatosporales</taxon>
        <taxon>Streptomycetaceae</taxon>
        <taxon>Streptomyces</taxon>
    </lineage>
</organism>
<feature type="compositionally biased region" description="Basic and acidic residues" evidence="10">
    <location>
        <begin position="936"/>
        <end position="946"/>
    </location>
</feature>
<keyword evidence="9" id="KW-0175">Coiled coil</keyword>
<dbReference type="InterPro" id="IPR011006">
    <property type="entry name" value="CheY-like_superfamily"/>
</dbReference>
<dbReference type="Gene3D" id="3.30.565.10">
    <property type="entry name" value="Histidine kinase-like ATPase, C-terminal domain"/>
    <property type="match status" value="1"/>
</dbReference>
<dbReference type="PANTHER" id="PTHR43047">
    <property type="entry name" value="TWO-COMPONENT HISTIDINE PROTEIN KINASE"/>
    <property type="match status" value="1"/>
</dbReference>
<feature type="compositionally biased region" description="Low complexity" evidence="10">
    <location>
        <begin position="741"/>
        <end position="783"/>
    </location>
</feature>
<evidence type="ECO:0000256" key="3">
    <source>
        <dbReference type="ARBA" id="ARBA00012438"/>
    </source>
</evidence>
<feature type="coiled-coil region" evidence="9">
    <location>
        <begin position="146"/>
        <end position="194"/>
    </location>
</feature>
<evidence type="ECO:0000313" key="14">
    <source>
        <dbReference type="Proteomes" id="UP001431313"/>
    </source>
</evidence>
<keyword evidence="14" id="KW-1185">Reference proteome</keyword>
<keyword evidence="6" id="KW-0418">Kinase</keyword>
<comment type="subcellular location">
    <subcellularLocation>
        <location evidence="2">Cell membrane</location>
    </subcellularLocation>
</comment>
<dbReference type="Gene3D" id="3.40.50.2300">
    <property type="match status" value="1"/>
</dbReference>
<keyword evidence="7" id="KW-0902">Two-component regulatory system</keyword>
<evidence type="ECO:0000259" key="12">
    <source>
        <dbReference type="PROSITE" id="PS50110"/>
    </source>
</evidence>
<dbReference type="SMART" id="SM00387">
    <property type="entry name" value="HATPase_c"/>
    <property type="match status" value="1"/>
</dbReference>
<keyword evidence="13" id="KW-0067">ATP-binding</keyword>
<evidence type="ECO:0000256" key="2">
    <source>
        <dbReference type="ARBA" id="ARBA00004236"/>
    </source>
</evidence>
<dbReference type="Gene3D" id="1.10.287.130">
    <property type="match status" value="1"/>
</dbReference>
<reference evidence="13" key="1">
    <citation type="submission" date="2022-08" db="EMBL/GenBank/DDBJ databases">
        <authorList>
            <person name="Somphong A."/>
            <person name="Phongsopitanun W."/>
        </authorList>
    </citation>
    <scope>NUCLEOTIDE SEQUENCE</scope>
    <source>
        <strain evidence="13">LP05-1</strain>
    </source>
</reference>
<feature type="compositionally biased region" description="Low complexity" evidence="10">
    <location>
        <begin position="490"/>
        <end position="524"/>
    </location>
</feature>
<protein>
    <recommendedName>
        <fullName evidence="3">histidine kinase</fullName>
        <ecNumber evidence="3">2.7.13.3</ecNumber>
    </recommendedName>
</protein>
<dbReference type="CDD" id="cd00082">
    <property type="entry name" value="HisKA"/>
    <property type="match status" value="1"/>
</dbReference>
<dbReference type="SUPFAM" id="SSF55874">
    <property type="entry name" value="ATPase domain of HSP90 chaperone/DNA topoisomerase II/histidine kinase"/>
    <property type="match status" value="1"/>
</dbReference>
<comment type="catalytic activity">
    <reaction evidence="1">
        <text>ATP + protein L-histidine = ADP + protein N-phospho-L-histidine.</text>
        <dbReference type="EC" id="2.7.13.3"/>
    </reaction>
</comment>
<dbReference type="SMART" id="SM00388">
    <property type="entry name" value="HisKA"/>
    <property type="match status" value="1"/>
</dbReference>
<evidence type="ECO:0000256" key="1">
    <source>
        <dbReference type="ARBA" id="ARBA00000085"/>
    </source>
</evidence>
<feature type="domain" description="Histidine kinase" evidence="11">
    <location>
        <begin position="229"/>
        <end position="450"/>
    </location>
</feature>
<dbReference type="PANTHER" id="PTHR43047:SF72">
    <property type="entry name" value="OSMOSENSING HISTIDINE PROTEIN KINASE SLN1"/>
    <property type="match status" value="1"/>
</dbReference>
<feature type="domain" description="Response regulatory" evidence="12">
    <location>
        <begin position="806"/>
        <end position="921"/>
    </location>
</feature>
<dbReference type="InterPro" id="IPR001789">
    <property type="entry name" value="Sig_transdc_resp-reg_receiver"/>
</dbReference>
<dbReference type="EC" id="2.7.13.3" evidence="3"/>
<dbReference type="Pfam" id="PF00072">
    <property type="entry name" value="Response_reg"/>
    <property type="match status" value="1"/>
</dbReference>
<evidence type="ECO:0000256" key="7">
    <source>
        <dbReference type="ARBA" id="ARBA00023012"/>
    </source>
</evidence>
<dbReference type="Pfam" id="PF02518">
    <property type="entry name" value="HATPase_c"/>
    <property type="match status" value="1"/>
</dbReference>
<dbReference type="Pfam" id="PF00512">
    <property type="entry name" value="HisKA"/>
    <property type="match status" value="1"/>
</dbReference>
<evidence type="ECO:0000259" key="11">
    <source>
        <dbReference type="PROSITE" id="PS50109"/>
    </source>
</evidence>
<dbReference type="InterPro" id="IPR005467">
    <property type="entry name" value="His_kinase_dom"/>
</dbReference>
<keyword evidence="5" id="KW-0808">Transferase</keyword>
<feature type="compositionally biased region" description="Low complexity" evidence="10">
    <location>
        <begin position="652"/>
        <end position="673"/>
    </location>
</feature>
<gene>
    <name evidence="13" type="ORF">NX801_03965</name>
</gene>
<dbReference type="SUPFAM" id="SSF52172">
    <property type="entry name" value="CheY-like"/>
    <property type="match status" value="1"/>
</dbReference>
<evidence type="ECO:0000256" key="9">
    <source>
        <dbReference type="SAM" id="Coils"/>
    </source>
</evidence>
<dbReference type="SUPFAM" id="SSF47384">
    <property type="entry name" value="Homodimeric domain of signal transducing histidine kinase"/>
    <property type="match status" value="1"/>
</dbReference>
<dbReference type="GO" id="GO:0005524">
    <property type="term" value="F:ATP binding"/>
    <property type="evidence" value="ECO:0007669"/>
    <property type="project" value="UniProtKB-KW"/>
</dbReference>
<feature type="compositionally biased region" description="Low complexity" evidence="10">
    <location>
        <begin position="616"/>
        <end position="640"/>
    </location>
</feature>
<dbReference type="InterPro" id="IPR036890">
    <property type="entry name" value="HATPase_C_sf"/>
</dbReference>
<feature type="region of interest" description="Disordered" evidence="10">
    <location>
        <begin position="447"/>
        <end position="804"/>
    </location>
</feature>
<keyword evidence="13" id="KW-0547">Nucleotide-binding</keyword>